<evidence type="ECO:0008006" key="3">
    <source>
        <dbReference type="Google" id="ProtNLM"/>
    </source>
</evidence>
<keyword evidence="2" id="KW-1185">Reference proteome</keyword>
<dbReference type="STRING" id="1508404.JMA_22280"/>
<organism evidence="1 2">
    <name type="scientific">Jeotgalibacillus malaysiensis</name>
    <dbReference type="NCBI Taxonomy" id="1508404"/>
    <lineage>
        <taxon>Bacteria</taxon>
        <taxon>Bacillati</taxon>
        <taxon>Bacillota</taxon>
        <taxon>Bacilli</taxon>
        <taxon>Bacillales</taxon>
        <taxon>Caryophanaceae</taxon>
        <taxon>Jeotgalibacillus</taxon>
    </lineage>
</organism>
<gene>
    <name evidence="1" type="ORF">JMA_22280</name>
</gene>
<dbReference type="BioCyc" id="JESP1508404:G14D9-11483-MONOMER"/>
<dbReference type="Proteomes" id="UP000031449">
    <property type="component" value="Chromosome"/>
</dbReference>
<accession>A0A0B5AML8</accession>
<reference evidence="1 2" key="1">
    <citation type="submission" date="2014-08" db="EMBL/GenBank/DDBJ databases">
        <title>Complete genome of a marine bacteria Jeotgalibacillus malaysiensis.</title>
        <authorList>
            <person name="Yaakop A.S."/>
            <person name="Chan K.-G."/>
            <person name="Goh K.M."/>
        </authorList>
    </citation>
    <scope>NUCLEOTIDE SEQUENCE [LARGE SCALE GENOMIC DNA]</scope>
    <source>
        <strain evidence="1 2">D5</strain>
    </source>
</reference>
<evidence type="ECO:0000313" key="2">
    <source>
        <dbReference type="Proteomes" id="UP000031449"/>
    </source>
</evidence>
<dbReference type="AlphaFoldDB" id="A0A0B5AML8"/>
<sequence>MVSRLLRGVCESCEKITDIHFKKELHKNSVEETFFKCEHCNEKFTAFVTDNNVRQLQKRIRREKTPGARMLMQQTVDARMHLLKKELAERG</sequence>
<dbReference type="EMBL" id="CP009416">
    <property type="protein sequence ID" value="AJD91545.1"/>
    <property type="molecule type" value="Genomic_DNA"/>
</dbReference>
<name>A0A0B5AML8_9BACL</name>
<dbReference type="HOGENOM" id="CLU_2423002_0_0_9"/>
<dbReference type="OrthoDB" id="1918216at2"/>
<dbReference type="KEGG" id="jeo:JMA_22280"/>
<protein>
    <recommendedName>
        <fullName evidence="3">Transglycosylase</fullName>
    </recommendedName>
</protein>
<evidence type="ECO:0000313" key="1">
    <source>
        <dbReference type="EMBL" id="AJD91545.1"/>
    </source>
</evidence>
<proteinExistence type="predicted"/>